<dbReference type="EMBL" id="QYCY01000001">
    <property type="protein sequence ID" value="RLV77979.1"/>
    <property type="molecule type" value="Genomic_DNA"/>
</dbReference>
<evidence type="ECO:0000313" key="2">
    <source>
        <dbReference type="Proteomes" id="UP000281594"/>
    </source>
</evidence>
<comment type="caution">
    <text evidence="1">The sequence shown here is derived from an EMBL/GenBank/DDBJ whole genome shotgun (WGS) entry which is preliminary data.</text>
</comment>
<dbReference type="HOGENOM" id="CLU_1776447_0_0_11"/>
<dbReference type="Proteomes" id="UP000281594">
    <property type="component" value="Unassembled WGS sequence"/>
</dbReference>
<organism evidence="1 2">
    <name type="scientific">Streptomyces rapamycinicus (strain ATCC 29253 / DSM 41530 / NRRL 5491 / AYB-994)</name>
    <name type="common">Streptomyces hygroscopicus (strain ATCC 29253)</name>
    <dbReference type="NCBI Taxonomy" id="1343740"/>
    <lineage>
        <taxon>Bacteria</taxon>
        <taxon>Bacillati</taxon>
        <taxon>Actinomycetota</taxon>
        <taxon>Actinomycetes</taxon>
        <taxon>Kitasatosporales</taxon>
        <taxon>Streptomycetaceae</taxon>
        <taxon>Streptomyces</taxon>
        <taxon>Streptomyces violaceusniger group</taxon>
    </lineage>
</organism>
<proteinExistence type="predicted"/>
<dbReference type="STRING" id="1343740.M271_37200"/>
<sequence length="146" mass="16954">MSRELQEKLRLHKEKREAEKILSALDGIKYHGPESIPEWVDGEIAEYLSSASVPDSQISDELGEDRVESWMEQFAEQAGIGQTVHIRTSMQFFPWLECALPERGWARKLREVLGSDLMLLSHDIRVLVVFFEEEYEYHAFAYVHDA</sequence>
<gene>
    <name evidence="1" type="ORF">D3C57_106380</name>
</gene>
<accession>A0A0A0NNS0</accession>
<dbReference type="AlphaFoldDB" id="A0A0A0NNS0"/>
<evidence type="ECO:0000313" key="1">
    <source>
        <dbReference type="EMBL" id="RLV77979.1"/>
    </source>
</evidence>
<reference evidence="1 2" key="1">
    <citation type="journal article" date="2018" name="J. Biol. Chem.">
        <title>Discovery of the actinoplanic acid pathway in Streptomyces rapamycinicus reveals a genetically conserved synergism with rapamycin.</title>
        <authorList>
            <person name="Mrak P."/>
            <person name="Krastel P."/>
            <person name="Pivk Lukancic P."/>
            <person name="Tao J."/>
            <person name="Pistorius D."/>
            <person name="Moore C.M."/>
        </authorList>
    </citation>
    <scope>NUCLEOTIDE SEQUENCE [LARGE SCALE GENOMIC DNA]</scope>
    <source>
        <strain evidence="1 2">NRRL 5491</strain>
    </source>
</reference>
<dbReference type="KEGG" id="src:M271_37200"/>
<dbReference type="RefSeq" id="WP_020872324.1">
    <property type="nucleotide sequence ID" value="NC_022785.1"/>
</dbReference>
<protein>
    <submittedName>
        <fullName evidence="1">Uncharacterized protein</fullName>
    </submittedName>
</protein>
<name>A0A0A0NNS0_STRRN</name>